<reference evidence="1 2" key="1">
    <citation type="journal article" date="2017" name="BMC Genomics">
        <title>Whole-genome assembly of Babesia ovata and comparative genomics between closely related pathogens.</title>
        <authorList>
            <person name="Yamagishi J."/>
            <person name="Asada M."/>
            <person name="Hakimi H."/>
            <person name="Tanaka T.Q."/>
            <person name="Sugimoto C."/>
            <person name="Kawazu S."/>
        </authorList>
    </citation>
    <scope>NUCLEOTIDE SEQUENCE [LARGE SCALE GENOMIC DNA]</scope>
    <source>
        <strain evidence="1 2">Miyake</strain>
    </source>
</reference>
<accession>A0A2H6KHA0</accession>
<sequence length="267" mass="29427">MDSFGFGVLGGIFASSGGGEEEVDNRQKVLQRTESFADYTPPEITNFQQSTLQKKIKQDSGVAESIIPVKVSQILTNLSDGTQKFSLYNQAIGAICIVGQIQDLEKLTSAMYFQLTDETGSIAVNYADEAFAVQQGDYVQVVGSLVILAPDNFYVDAHNVMLIGEDLGKYKDLLMYHNVLVAYTAYHLDLGSKLKLQNKHTGKISELPGQSTGRLSIADIESVELGELYDHITEPVERLILQYLKARPDTLAKRSDIMACLSERYIG</sequence>
<dbReference type="InterPro" id="IPR012340">
    <property type="entry name" value="NA-bd_OB-fold"/>
</dbReference>
<evidence type="ECO:0000313" key="1">
    <source>
        <dbReference type="EMBL" id="GBE62349.1"/>
    </source>
</evidence>
<dbReference type="Proteomes" id="UP000236319">
    <property type="component" value="Unassembled WGS sequence"/>
</dbReference>
<proteinExistence type="predicted"/>
<keyword evidence="2" id="KW-1185">Reference proteome</keyword>
<dbReference type="Gene3D" id="2.40.50.140">
    <property type="entry name" value="Nucleic acid-binding proteins"/>
    <property type="match status" value="1"/>
</dbReference>
<dbReference type="VEuPathDB" id="PiroplasmaDB:BOVATA_038420"/>
<dbReference type="OrthoDB" id="25571at2759"/>
<gene>
    <name evidence="1" type="ORF">BOVATA_038420</name>
</gene>
<dbReference type="AlphaFoldDB" id="A0A2H6KHA0"/>
<dbReference type="SUPFAM" id="SSF50249">
    <property type="entry name" value="Nucleic acid-binding proteins"/>
    <property type="match status" value="1"/>
</dbReference>
<dbReference type="GeneID" id="39876119"/>
<name>A0A2H6KHA0_9APIC</name>
<protein>
    <submittedName>
        <fullName evidence="1">Possible replication factor-a, putative</fullName>
    </submittedName>
</protein>
<comment type="caution">
    <text evidence="1">The sequence shown here is derived from an EMBL/GenBank/DDBJ whole genome shotgun (WGS) entry which is preliminary data.</text>
</comment>
<dbReference type="RefSeq" id="XP_028868592.1">
    <property type="nucleotide sequence ID" value="XM_029012759.1"/>
</dbReference>
<organism evidence="1 2">
    <name type="scientific">Babesia ovata</name>
    <dbReference type="NCBI Taxonomy" id="189622"/>
    <lineage>
        <taxon>Eukaryota</taxon>
        <taxon>Sar</taxon>
        <taxon>Alveolata</taxon>
        <taxon>Apicomplexa</taxon>
        <taxon>Aconoidasida</taxon>
        <taxon>Piroplasmida</taxon>
        <taxon>Babesiidae</taxon>
        <taxon>Babesia</taxon>
    </lineage>
</organism>
<dbReference type="EMBL" id="BDSA01000004">
    <property type="protein sequence ID" value="GBE62349.1"/>
    <property type="molecule type" value="Genomic_DNA"/>
</dbReference>
<evidence type="ECO:0000313" key="2">
    <source>
        <dbReference type="Proteomes" id="UP000236319"/>
    </source>
</evidence>